<evidence type="ECO:0000256" key="1">
    <source>
        <dbReference type="SAM" id="Phobius"/>
    </source>
</evidence>
<evidence type="ECO:0000259" key="2">
    <source>
        <dbReference type="Pfam" id="PF13400"/>
    </source>
</evidence>
<protein>
    <submittedName>
        <fullName evidence="3">Pilus assembly protein TadG-related protein</fullName>
    </submittedName>
</protein>
<dbReference type="Proteomes" id="UP001292084">
    <property type="component" value="Unassembled WGS sequence"/>
</dbReference>
<evidence type="ECO:0000313" key="4">
    <source>
        <dbReference type="Proteomes" id="UP001292084"/>
    </source>
</evidence>
<organism evidence="3 4">
    <name type="scientific">Jeotgalibacillus haloalkalitolerans</name>
    <dbReference type="NCBI Taxonomy" id="3104292"/>
    <lineage>
        <taxon>Bacteria</taxon>
        <taxon>Bacillati</taxon>
        <taxon>Bacillota</taxon>
        <taxon>Bacilli</taxon>
        <taxon>Bacillales</taxon>
        <taxon>Caryophanaceae</taxon>
        <taxon>Jeotgalibacillus</taxon>
    </lineage>
</organism>
<dbReference type="RefSeq" id="WP_322422635.1">
    <property type="nucleotide sequence ID" value="NZ_JAXQNN010000008.1"/>
</dbReference>
<accession>A0ABU5KR10</accession>
<proteinExistence type="predicted"/>
<keyword evidence="4" id="KW-1185">Reference proteome</keyword>
<name>A0ABU5KR10_9BACL</name>
<evidence type="ECO:0000313" key="3">
    <source>
        <dbReference type="EMBL" id="MDZ5713679.1"/>
    </source>
</evidence>
<keyword evidence="1" id="KW-1133">Transmembrane helix</keyword>
<reference evidence="3 4" key="1">
    <citation type="submission" date="2023-12" db="EMBL/GenBank/DDBJ databases">
        <title>Jeotgalibacillus haloalkaliphilus sp. nov., a novel salt-tolerant bacteria, isolated from the estuary of the Fenhe River into the Yellow River.</title>
        <authorList>
            <person name="Li Y."/>
        </authorList>
    </citation>
    <scope>NUCLEOTIDE SEQUENCE [LARGE SCALE GENOMIC DNA]</scope>
    <source>
        <strain evidence="3 4">HH7-29</strain>
    </source>
</reference>
<feature type="transmembrane region" description="Helical" evidence="1">
    <location>
        <begin position="12"/>
        <end position="33"/>
    </location>
</feature>
<dbReference type="Pfam" id="PF13400">
    <property type="entry name" value="Tad"/>
    <property type="match status" value="1"/>
</dbReference>
<sequence>MRDAVNNERGNISIFVLGLLVILAVMFVLVLNLSNVLVAKEQANSAAQQASLAATAELYDKMYEVIEEYESEVIGLVDSYPEKIEEKVDKEVERLSSGEMSGYTLNEIQTEAFDRVLAEELSKGLGDDLLRKKIEEELEFDWSISIRQTARNAILTNGGSLEDAELKLFEDGRIVVRASRDIEVTDSNGWLSGVEENIARTSAGPEMSFVKELKDWEERTYSLN</sequence>
<feature type="domain" description="Putative Flp pilus-assembly TadG-like N-terminal" evidence="2">
    <location>
        <begin position="10"/>
        <end position="54"/>
    </location>
</feature>
<dbReference type="InterPro" id="IPR028087">
    <property type="entry name" value="Tad_N"/>
</dbReference>
<keyword evidence="1" id="KW-0812">Transmembrane</keyword>
<dbReference type="EMBL" id="JAXQNN010000008">
    <property type="protein sequence ID" value="MDZ5713679.1"/>
    <property type="molecule type" value="Genomic_DNA"/>
</dbReference>
<comment type="caution">
    <text evidence="3">The sequence shown here is derived from an EMBL/GenBank/DDBJ whole genome shotgun (WGS) entry which is preliminary data.</text>
</comment>
<keyword evidence="1" id="KW-0472">Membrane</keyword>
<gene>
    <name evidence="3" type="ORF">UFB30_15715</name>
</gene>